<evidence type="ECO:0000256" key="1">
    <source>
        <dbReference type="SAM" id="MobiDB-lite"/>
    </source>
</evidence>
<feature type="compositionally biased region" description="Low complexity" evidence="1">
    <location>
        <begin position="21"/>
        <end position="32"/>
    </location>
</feature>
<comment type="caution">
    <text evidence="2">The sequence shown here is derived from an EMBL/GenBank/DDBJ whole genome shotgun (WGS) entry which is preliminary data.</text>
</comment>
<accession>X1LLL3</accession>
<dbReference type="AlphaFoldDB" id="X1LLL3"/>
<dbReference type="EMBL" id="BARV01008377">
    <property type="protein sequence ID" value="GAI03305.1"/>
    <property type="molecule type" value="Genomic_DNA"/>
</dbReference>
<name>X1LLL3_9ZZZZ</name>
<gene>
    <name evidence="2" type="ORF">S06H3_16854</name>
</gene>
<feature type="region of interest" description="Disordered" evidence="1">
    <location>
        <begin position="1"/>
        <end position="39"/>
    </location>
</feature>
<sequence length="39" mass="4232">MYGYKLDAGEDQQQSPPPQFITIEGGTNGTTIDDPTPTF</sequence>
<protein>
    <submittedName>
        <fullName evidence="2">Uncharacterized protein</fullName>
    </submittedName>
</protein>
<evidence type="ECO:0000313" key="2">
    <source>
        <dbReference type="EMBL" id="GAI03305.1"/>
    </source>
</evidence>
<reference evidence="2" key="1">
    <citation type="journal article" date="2014" name="Front. Microbiol.">
        <title>High frequency of phylogenetically diverse reductive dehalogenase-homologous genes in deep subseafloor sedimentary metagenomes.</title>
        <authorList>
            <person name="Kawai M."/>
            <person name="Futagami T."/>
            <person name="Toyoda A."/>
            <person name="Takaki Y."/>
            <person name="Nishi S."/>
            <person name="Hori S."/>
            <person name="Arai W."/>
            <person name="Tsubouchi T."/>
            <person name="Morono Y."/>
            <person name="Uchiyama I."/>
            <person name="Ito T."/>
            <person name="Fujiyama A."/>
            <person name="Inagaki F."/>
            <person name="Takami H."/>
        </authorList>
    </citation>
    <scope>NUCLEOTIDE SEQUENCE</scope>
    <source>
        <strain evidence="2">Expedition CK06-06</strain>
    </source>
</reference>
<proteinExistence type="predicted"/>
<organism evidence="2">
    <name type="scientific">marine sediment metagenome</name>
    <dbReference type="NCBI Taxonomy" id="412755"/>
    <lineage>
        <taxon>unclassified sequences</taxon>
        <taxon>metagenomes</taxon>
        <taxon>ecological metagenomes</taxon>
    </lineage>
</organism>
<feature type="non-terminal residue" evidence="2">
    <location>
        <position position="39"/>
    </location>
</feature>